<evidence type="ECO:0000256" key="1">
    <source>
        <dbReference type="SAM" id="MobiDB-lite"/>
    </source>
</evidence>
<gene>
    <name evidence="2" type="ORF">UQ64_02215</name>
</gene>
<dbReference type="AlphaFoldDB" id="A0A0W1AQ77"/>
<proteinExistence type="predicted"/>
<evidence type="ECO:0000313" key="2">
    <source>
        <dbReference type="EMBL" id="KTD83471.1"/>
    </source>
</evidence>
<name>A0A0W1AQ77_9BACL</name>
<keyword evidence="3" id="KW-1185">Reference proteome</keyword>
<feature type="region of interest" description="Disordered" evidence="1">
    <location>
        <begin position="21"/>
        <end position="45"/>
    </location>
</feature>
<organism evidence="2 3">
    <name type="scientific">Paenibacillus etheri</name>
    <dbReference type="NCBI Taxonomy" id="1306852"/>
    <lineage>
        <taxon>Bacteria</taxon>
        <taxon>Bacillati</taxon>
        <taxon>Bacillota</taxon>
        <taxon>Bacilli</taxon>
        <taxon>Bacillales</taxon>
        <taxon>Paenibacillaceae</taxon>
        <taxon>Paenibacillus</taxon>
    </lineage>
</organism>
<dbReference type="Proteomes" id="UP000054709">
    <property type="component" value="Unassembled WGS sequence"/>
</dbReference>
<sequence length="121" mass="12667">MFPTPTPSFVIGTIVVNDDPVPLGPVASPTPAPVPTPTPTPSSNTEILVDDEEIPLGPVLTVTPTPSPEDIAVVDDTIPLGNPPVDELPKTGESSPIPYYEAGLGFALIGLLMRNRFSNKK</sequence>
<feature type="compositionally biased region" description="Pro residues" evidence="1">
    <location>
        <begin position="28"/>
        <end position="40"/>
    </location>
</feature>
<protein>
    <submittedName>
        <fullName evidence="2">Uncharacterized protein</fullName>
    </submittedName>
</protein>
<dbReference type="EMBL" id="LCZJ02000065">
    <property type="protein sequence ID" value="KTD83471.1"/>
    <property type="molecule type" value="Genomic_DNA"/>
</dbReference>
<reference evidence="2 3" key="1">
    <citation type="journal article" date="2015" name="Int. Biodeterior. Biodegradation">
        <title>Physiological and genetic screening methods for the isolation of methyl tert-butyl ether-degrading bacteria for bioremediation purposes.</title>
        <authorList>
            <person name="Guisado I.M."/>
            <person name="Purswani J."/>
            <person name="Gonzalez Lopez J."/>
            <person name="Pozo C."/>
        </authorList>
    </citation>
    <scope>NUCLEOTIDE SEQUENCE [LARGE SCALE GENOMIC DNA]</scope>
    <source>
        <strain evidence="2 3">SH7</strain>
    </source>
</reference>
<comment type="caution">
    <text evidence="2">The sequence shown here is derived from an EMBL/GenBank/DDBJ whole genome shotgun (WGS) entry which is preliminary data.</text>
</comment>
<evidence type="ECO:0000313" key="3">
    <source>
        <dbReference type="Proteomes" id="UP000054709"/>
    </source>
</evidence>
<dbReference type="NCBIfam" id="TIGR01167">
    <property type="entry name" value="LPXTG_anchor"/>
    <property type="match status" value="1"/>
</dbReference>
<accession>A0A0W1AQ77</accession>